<proteinExistence type="predicted"/>
<dbReference type="Proteomes" id="UP001303046">
    <property type="component" value="Unassembled WGS sequence"/>
</dbReference>
<dbReference type="EMBL" id="JAVFWL010000006">
    <property type="protein sequence ID" value="KAK6763831.1"/>
    <property type="molecule type" value="Genomic_DNA"/>
</dbReference>
<comment type="caution">
    <text evidence="1">The sequence shown here is derived from an EMBL/GenBank/DDBJ whole genome shotgun (WGS) entry which is preliminary data.</text>
</comment>
<name>A0ABR1EPM9_NECAM</name>
<organism evidence="1 2">
    <name type="scientific">Necator americanus</name>
    <name type="common">Human hookworm</name>
    <dbReference type="NCBI Taxonomy" id="51031"/>
    <lineage>
        <taxon>Eukaryota</taxon>
        <taxon>Metazoa</taxon>
        <taxon>Ecdysozoa</taxon>
        <taxon>Nematoda</taxon>
        <taxon>Chromadorea</taxon>
        <taxon>Rhabditida</taxon>
        <taxon>Rhabditina</taxon>
        <taxon>Rhabditomorpha</taxon>
        <taxon>Strongyloidea</taxon>
        <taxon>Ancylostomatidae</taxon>
        <taxon>Bunostominae</taxon>
        <taxon>Necator</taxon>
    </lineage>
</organism>
<keyword evidence="2" id="KW-1185">Reference proteome</keyword>
<accession>A0ABR1EPM9</accession>
<evidence type="ECO:0000313" key="2">
    <source>
        <dbReference type="Proteomes" id="UP001303046"/>
    </source>
</evidence>
<gene>
    <name evidence="1" type="primary">Necator_chrX.g24403</name>
    <name evidence="1" type="ORF">RB195_024238</name>
</gene>
<protein>
    <submittedName>
        <fullName evidence="1">Uncharacterized protein</fullName>
    </submittedName>
</protein>
<reference evidence="1 2" key="1">
    <citation type="submission" date="2023-08" db="EMBL/GenBank/DDBJ databases">
        <title>A Necator americanus chromosomal reference genome.</title>
        <authorList>
            <person name="Ilik V."/>
            <person name="Petrzelkova K.J."/>
            <person name="Pardy F."/>
            <person name="Fuh T."/>
            <person name="Niatou-Singa F.S."/>
            <person name="Gouil Q."/>
            <person name="Baker L."/>
            <person name="Ritchie M.E."/>
            <person name="Jex A.R."/>
            <person name="Gazzola D."/>
            <person name="Li H."/>
            <person name="Toshio Fujiwara R."/>
            <person name="Zhan B."/>
            <person name="Aroian R.V."/>
            <person name="Pafco B."/>
            <person name="Schwarz E.M."/>
        </authorList>
    </citation>
    <scope>NUCLEOTIDE SEQUENCE [LARGE SCALE GENOMIC DNA]</scope>
    <source>
        <strain evidence="1 2">Aroian</strain>
        <tissue evidence="1">Whole animal</tissue>
    </source>
</reference>
<sequence length="115" mass="13158">MLGPFLSNYAGGDIMEGELGTVPLMQGEASTSYQLWCSRTQLRMIHYNLASMNANRCGSPRGPQRQSWFSTRGGRQRFLLSGWHAEKRRQPQEERFQSVTEKLKFVPGLEAKYQT</sequence>
<evidence type="ECO:0000313" key="1">
    <source>
        <dbReference type="EMBL" id="KAK6763831.1"/>
    </source>
</evidence>